<organism evidence="1 2">
    <name type="scientific">Populus alba x Populus x berolinensis</name>
    <dbReference type="NCBI Taxonomy" id="444605"/>
    <lineage>
        <taxon>Eukaryota</taxon>
        <taxon>Viridiplantae</taxon>
        <taxon>Streptophyta</taxon>
        <taxon>Embryophyta</taxon>
        <taxon>Tracheophyta</taxon>
        <taxon>Spermatophyta</taxon>
        <taxon>Magnoliopsida</taxon>
        <taxon>eudicotyledons</taxon>
        <taxon>Gunneridae</taxon>
        <taxon>Pentapetalae</taxon>
        <taxon>rosids</taxon>
        <taxon>fabids</taxon>
        <taxon>Malpighiales</taxon>
        <taxon>Salicaceae</taxon>
        <taxon>Saliceae</taxon>
        <taxon>Populus</taxon>
    </lineage>
</organism>
<dbReference type="EMBL" id="JAQIZT010000006">
    <property type="protein sequence ID" value="KAJ6993251.1"/>
    <property type="molecule type" value="Genomic_DNA"/>
</dbReference>
<proteinExistence type="predicted"/>
<protein>
    <submittedName>
        <fullName evidence="1">Uncharacterized protein</fullName>
    </submittedName>
</protein>
<reference evidence="1" key="1">
    <citation type="journal article" date="2023" name="Mol. Ecol. Resour.">
        <title>Chromosome-level genome assembly of a triploid poplar Populus alba 'Berolinensis'.</title>
        <authorList>
            <person name="Chen S."/>
            <person name="Yu Y."/>
            <person name="Wang X."/>
            <person name="Wang S."/>
            <person name="Zhang T."/>
            <person name="Zhou Y."/>
            <person name="He R."/>
            <person name="Meng N."/>
            <person name="Wang Y."/>
            <person name="Liu W."/>
            <person name="Liu Z."/>
            <person name="Liu J."/>
            <person name="Guo Q."/>
            <person name="Huang H."/>
            <person name="Sederoff R.R."/>
            <person name="Wang G."/>
            <person name="Qu G."/>
            <person name="Chen S."/>
        </authorList>
    </citation>
    <scope>NUCLEOTIDE SEQUENCE</scope>
    <source>
        <strain evidence="1">SC-2020</strain>
    </source>
</reference>
<name>A0AAD6QMM1_9ROSI</name>
<comment type="caution">
    <text evidence="1">The sequence shown here is derived from an EMBL/GenBank/DDBJ whole genome shotgun (WGS) entry which is preliminary data.</text>
</comment>
<keyword evidence="2" id="KW-1185">Reference proteome</keyword>
<accession>A0AAD6QMM1</accession>
<sequence length="39" mass="4559">MQNMTHYSHFWNTKGIVSIHHQEGKTSGEHLSIHIEKNT</sequence>
<evidence type="ECO:0000313" key="2">
    <source>
        <dbReference type="Proteomes" id="UP001164929"/>
    </source>
</evidence>
<gene>
    <name evidence="1" type="ORF">NC653_016389</name>
</gene>
<dbReference type="AlphaFoldDB" id="A0AAD6QMM1"/>
<dbReference type="Proteomes" id="UP001164929">
    <property type="component" value="Chromosome 6"/>
</dbReference>
<evidence type="ECO:0000313" key="1">
    <source>
        <dbReference type="EMBL" id="KAJ6993251.1"/>
    </source>
</evidence>